<proteinExistence type="predicted"/>
<feature type="non-terminal residue" evidence="1">
    <location>
        <position position="62"/>
    </location>
</feature>
<protein>
    <submittedName>
        <fullName evidence="1">Uncharacterized protein</fullName>
    </submittedName>
</protein>
<reference evidence="1 2" key="1">
    <citation type="submission" date="2013-11" db="EMBL/GenBank/DDBJ databases">
        <title>Genome sequencing of Stegodyphus mimosarum.</title>
        <authorList>
            <person name="Bechsgaard J."/>
        </authorList>
    </citation>
    <scope>NUCLEOTIDE SEQUENCE [LARGE SCALE GENOMIC DNA]</scope>
</reference>
<evidence type="ECO:0000313" key="1">
    <source>
        <dbReference type="EMBL" id="KFM67308.1"/>
    </source>
</evidence>
<accession>A0A087TQB9</accession>
<keyword evidence="2" id="KW-1185">Reference proteome</keyword>
<gene>
    <name evidence="1" type="ORF">X975_10037</name>
</gene>
<sequence length="62" mass="7287">MKNKCPQYLTINCHLIVLLKIDRMVKGKGKIFIPNLLVCYGEVYEKLHVQYFFYKLSPPPSI</sequence>
<organism evidence="1 2">
    <name type="scientific">Stegodyphus mimosarum</name>
    <name type="common">African social velvet spider</name>
    <dbReference type="NCBI Taxonomy" id="407821"/>
    <lineage>
        <taxon>Eukaryota</taxon>
        <taxon>Metazoa</taxon>
        <taxon>Ecdysozoa</taxon>
        <taxon>Arthropoda</taxon>
        <taxon>Chelicerata</taxon>
        <taxon>Arachnida</taxon>
        <taxon>Araneae</taxon>
        <taxon>Araneomorphae</taxon>
        <taxon>Entelegynae</taxon>
        <taxon>Eresoidea</taxon>
        <taxon>Eresidae</taxon>
        <taxon>Stegodyphus</taxon>
    </lineage>
</organism>
<dbReference type="AlphaFoldDB" id="A0A087TQB9"/>
<name>A0A087TQB9_STEMI</name>
<dbReference type="EMBL" id="KK116282">
    <property type="protein sequence ID" value="KFM67308.1"/>
    <property type="molecule type" value="Genomic_DNA"/>
</dbReference>
<evidence type="ECO:0000313" key="2">
    <source>
        <dbReference type="Proteomes" id="UP000054359"/>
    </source>
</evidence>
<dbReference type="Proteomes" id="UP000054359">
    <property type="component" value="Unassembled WGS sequence"/>
</dbReference>